<evidence type="ECO:0000313" key="4">
    <source>
        <dbReference type="Proteomes" id="UP000023152"/>
    </source>
</evidence>
<dbReference type="PANTHER" id="PTHR42871">
    <property type="entry name" value="CITRATE SYNTHASE"/>
    <property type="match status" value="1"/>
</dbReference>
<evidence type="ECO:0000313" key="3">
    <source>
        <dbReference type="EMBL" id="ETO24238.1"/>
    </source>
</evidence>
<dbReference type="InterPro" id="IPR036969">
    <property type="entry name" value="Citrate_synthase_sf"/>
</dbReference>
<dbReference type="OrthoDB" id="1684781at2759"/>
<dbReference type="Gene3D" id="1.10.580.10">
    <property type="entry name" value="Citrate Synthase, domain 1"/>
    <property type="match status" value="1"/>
</dbReference>
<reference evidence="3 4" key="1">
    <citation type="journal article" date="2013" name="Curr. Biol.">
        <title>The Genome of the Foraminiferan Reticulomyxa filosa.</title>
        <authorList>
            <person name="Glockner G."/>
            <person name="Hulsmann N."/>
            <person name="Schleicher M."/>
            <person name="Noegel A.A."/>
            <person name="Eichinger L."/>
            <person name="Gallinger C."/>
            <person name="Pawlowski J."/>
            <person name="Sierra R."/>
            <person name="Euteneuer U."/>
            <person name="Pillet L."/>
            <person name="Moustafa A."/>
            <person name="Platzer M."/>
            <person name="Groth M."/>
            <person name="Szafranski K."/>
            <person name="Schliwa M."/>
        </authorList>
    </citation>
    <scope>NUCLEOTIDE SEQUENCE [LARGE SCALE GENOMIC DNA]</scope>
</reference>
<gene>
    <name evidence="3" type="ORF">RFI_12921</name>
</gene>
<dbReference type="EMBL" id="ASPP01009358">
    <property type="protein sequence ID" value="ETO24238.1"/>
    <property type="molecule type" value="Genomic_DNA"/>
</dbReference>
<evidence type="ECO:0000256" key="1">
    <source>
        <dbReference type="SAM" id="MobiDB-lite"/>
    </source>
</evidence>
<feature type="region of interest" description="Disordered" evidence="1">
    <location>
        <begin position="29"/>
        <end position="54"/>
    </location>
</feature>
<name>X6NEC1_RETFI</name>
<dbReference type="SUPFAM" id="SSF48256">
    <property type="entry name" value="Citrate synthase"/>
    <property type="match status" value="1"/>
</dbReference>
<keyword evidence="2" id="KW-0812">Transmembrane</keyword>
<dbReference type="InterPro" id="IPR016142">
    <property type="entry name" value="Citrate_synth-like_lrg_a-sub"/>
</dbReference>
<comment type="caution">
    <text evidence="3">The sequence shown here is derived from an EMBL/GenBank/DDBJ whole genome shotgun (WGS) entry which is preliminary data.</text>
</comment>
<keyword evidence="2" id="KW-0472">Membrane</keyword>
<organism evidence="3 4">
    <name type="scientific">Reticulomyxa filosa</name>
    <dbReference type="NCBI Taxonomy" id="46433"/>
    <lineage>
        <taxon>Eukaryota</taxon>
        <taxon>Sar</taxon>
        <taxon>Rhizaria</taxon>
        <taxon>Retaria</taxon>
        <taxon>Foraminifera</taxon>
        <taxon>Monothalamids</taxon>
        <taxon>Reticulomyxidae</taxon>
        <taxon>Reticulomyxa</taxon>
    </lineage>
</organism>
<dbReference type="AlphaFoldDB" id="X6NEC1"/>
<feature type="transmembrane region" description="Helical" evidence="2">
    <location>
        <begin position="178"/>
        <end position="200"/>
    </location>
</feature>
<sequence>MSIDCENKALSHVLTSNKRLTHLLSHLSASPVHGKKSGEEESSPSQAKHEKQDSITVVDNRTGKQVAITIEHGGFVAAENLWKLKLRLYDPGYLNTASAKSSITYIDGDKGILEYRGYPIEELAEKSSFLEVAYLLLYGELPINDQLDYFQRRVMTHSFLHHDVAQIIKSFRYDAHPVGMLATSTAALSLFFVILFFYYLI</sequence>
<dbReference type="InterPro" id="IPR002020">
    <property type="entry name" value="Citrate_synthase"/>
</dbReference>
<dbReference type="PANTHER" id="PTHR42871:SF1">
    <property type="entry name" value="CITRATE SYNTHASE"/>
    <property type="match status" value="1"/>
</dbReference>
<protein>
    <submittedName>
        <fullName evidence="3">Citrate synthase I</fullName>
    </submittedName>
</protein>
<proteinExistence type="predicted"/>
<evidence type="ECO:0000256" key="2">
    <source>
        <dbReference type="SAM" id="Phobius"/>
    </source>
</evidence>
<dbReference type="Pfam" id="PF00285">
    <property type="entry name" value="Citrate_synt"/>
    <property type="match status" value="1"/>
</dbReference>
<dbReference type="GO" id="GO:0046912">
    <property type="term" value="F:acyltransferase activity, acyl groups converted into alkyl on transfer"/>
    <property type="evidence" value="ECO:0007669"/>
    <property type="project" value="InterPro"/>
</dbReference>
<keyword evidence="2" id="KW-1133">Transmembrane helix</keyword>
<keyword evidence="4" id="KW-1185">Reference proteome</keyword>
<dbReference type="Proteomes" id="UP000023152">
    <property type="component" value="Unassembled WGS sequence"/>
</dbReference>
<accession>X6NEC1</accession>